<feature type="domain" description="Signal transduction histidine kinase subgroup 3 dimerisation and phosphoacceptor" evidence="10">
    <location>
        <begin position="333"/>
        <end position="396"/>
    </location>
</feature>
<keyword evidence="9" id="KW-1133">Transmembrane helix</keyword>
<feature type="transmembrane region" description="Helical" evidence="9">
    <location>
        <begin position="38"/>
        <end position="55"/>
    </location>
</feature>
<dbReference type="AlphaFoldDB" id="A0A941HZB5"/>
<comment type="caution">
    <text evidence="11">The sequence shown here is derived from an EMBL/GenBank/DDBJ whole genome shotgun (WGS) entry which is preliminary data.</text>
</comment>
<reference evidence="11" key="1">
    <citation type="submission" date="2021-04" db="EMBL/GenBank/DDBJ databases">
        <title>Phycicoccus avicenniae sp. nov., a novel endophytic actinomycetes isolated from branch of Avicennia mariana.</title>
        <authorList>
            <person name="Tuo L."/>
        </authorList>
    </citation>
    <scope>NUCLEOTIDE SEQUENCE</scope>
    <source>
        <strain evidence="11">BSK3Z-2</strain>
    </source>
</reference>
<evidence type="ECO:0000256" key="6">
    <source>
        <dbReference type="ARBA" id="ARBA00022777"/>
    </source>
</evidence>
<evidence type="ECO:0000256" key="2">
    <source>
        <dbReference type="ARBA" id="ARBA00012438"/>
    </source>
</evidence>
<dbReference type="Gene3D" id="1.20.5.1930">
    <property type="match status" value="1"/>
</dbReference>
<evidence type="ECO:0000313" key="12">
    <source>
        <dbReference type="Proteomes" id="UP000677016"/>
    </source>
</evidence>
<accession>A0A941HZB5</accession>
<gene>
    <name evidence="11" type="ORF">KC207_11435</name>
</gene>
<dbReference type="GO" id="GO:0000155">
    <property type="term" value="F:phosphorelay sensor kinase activity"/>
    <property type="evidence" value="ECO:0007669"/>
    <property type="project" value="InterPro"/>
</dbReference>
<evidence type="ECO:0000313" key="11">
    <source>
        <dbReference type="EMBL" id="MBR7743903.1"/>
    </source>
</evidence>
<name>A0A941HZB5_9MICO</name>
<dbReference type="GO" id="GO:0005524">
    <property type="term" value="F:ATP binding"/>
    <property type="evidence" value="ECO:0007669"/>
    <property type="project" value="UniProtKB-KW"/>
</dbReference>
<feature type="transmembrane region" description="Helical" evidence="9">
    <location>
        <begin position="109"/>
        <end position="128"/>
    </location>
</feature>
<dbReference type="EC" id="2.7.13.3" evidence="2"/>
<dbReference type="Proteomes" id="UP000677016">
    <property type="component" value="Unassembled WGS sequence"/>
</dbReference>
<feature type="transmembrane region" description="Helical" evidence="9">
    <location>
        <begin position="67"/>
        <end position="97"/>
    </location>
</feature>
<keyword evidence="5" id="KW-0547">Nucleotide-binding</keyword>
<keyword evidence="6" id="KW-0418">Kinase</keyword>
<dbReference type="InterPro" id="IPR011712">
    <property type="entry name" value="Sig_transdc_His_kin_sub3_dim/P"/>
</dbReference>
<dbReference type="GO" id="GO:0016020">
    <property type="term" value="C:membrane"/>
    <property type="evidence" value="ECO:0007669"/>
    <property type="project" value="InterPro"/>
</dbReference>
<keyword evidence="9" id="KW-0812">Transmembrane</keyword>
<evidence type="ECO:0000256" key="1">
    <source>
        <dbReference type="ARBA" id="ARBA00000085"/>
    </source>
</evidence>
<evidence type="ECO:0000256" key="3">
    <source>
        <dbReference type="ARBA" id="ARBA00022553"/>
    </source>
</evidence>
<evidence type="ECO:0000256" key="9">
    <source>
        <dbReference type="SAM" id="Phobius"/>
    </source>
</evidence>
<evidence type="ECO:0000256" key="7">
    <source>
        <dbReference type="ARBA" id="ARBA00022840"/>
    </source>
</evidence>
<sequence>MERRIGPAWLDASATIRLAFAVLTVCLAVADGKAIETLPWLVLVLVLDVVVAVLDRMPISRQGMLDTVILALLGVSAAAAGAAYAGAGLVAALLILIPAYHSGTRFGRVGYLFACVIAPVAFLVATAAANETPRVNAAVAAWVGAAVVLGALGAWNQRLVTEHELDEADPAAREAIQLIQRLHELSEEMTTGLDAPAGATLALDLLAAEVPSARSAVLVTSDAEHLVPVALRGSTRAPWHLADHVATLLESNKSGWKPTEVPFTDEMGHRLALIVPIAFGSGPTTVVVVERGIDQSFTEHEKREVLEVTRRLAPTVQAGLLFGNLRQYASLEERNRIARDIHDGIAQELAALGYTVDALRMQAGPPGTDIRDALDGLRERLSEAMADLRLHITDLRVAERPGTGLGAVLGAAVQSFGSMTGVRTTVTVSEGRRRLDPRVEMLAHRLVMDVLADAQASGARNASVSLASSVVGPMRVEVSHDGDPRLARRTFRSPALGEVGGTLAVNNAPNGRLTVSLSVEDPVTAPSATQVVT</sequence>
<proteinExistence type="predicted"/>
<dbReference type="RefSeq" id="WP_211603163.1">
    <property type="nucleotide sequence ID" value="NZ_JAGSNF010000015.1"/>
</dbReference>
<dbReference type="EMBL" id="JAGSNF010000015">
    <property type="protein sequence ID" value="MBR7743903.1"/>
    <property type="molecule type" value="Genomic_DNA"/>
</dbReference>
<evidence type="ECO:0000256" key="5">
    <source>
        <dbReference type="ARBA" id="ARBA00022741"/>
    </source>
</evidence>
<dbReference type="GO" id="GO:0046983">
    <property type="term" value="F:protein dimerization activity"/>
    <property type="evidence" value="ECO:0007669"/>
    <property type="project" value="InterPro"/>
</dbReference>
<keyword evidence="8" id="KW-0902">Two-component regulatory system</keyword>
<organism evidence="11 12">
    <name type="scientific">Phycicoccus avicenniae</name>
    <dbReference type="NCBI Taxonomy" id="2828860"/>
    <lineage>
        <taxon>Bacteria</taxon>
        <taxon>Bacillati</taxon>
        <taxon>Actinomycetota</taxon>
        <taxon>Actinomycetes</taxon>
        <taxon>Micrococcales</taxon>
        <taxon>Intrasporangiaceae</taxon>
        <taxon>Phycicoccus</taxon>
    </lineage>
</organism>
<keyword evidence="9" id="KW-0472">Membrane</keyword>
<keyword evidence="12" id="KW-1185">Reference proteome</keyword>
<keyword evidence="4" id="KW-0808">Transferase</keyword>
<dbReference type="PANTHER" id="PTHR24421">
    <property type="entry name" value="NITRATE/NITRITE SENSOR PROTEIN NARX-RELATED"/>
    <property type="match status" value="1"/>
</dbReference>
<dbReference type="InterPro" id="IPR050482">
    <property type="entry name" value="Sensor_HK_TwoCompSys"/>
</dbReference>
<evidence type="ECO:0000256" key="4">
    <source>
        <dbReference type="ARBA" id="ARBA00022679"/>
    </source>
</evidence>
<evidence type="ECO:0000256" key="8">
    <source>
        <dbReference type="ARBA" id="ARBA00023012"/>
    </source>
</evidence>
<feature type="transmembrane region" description="Helical" evidence="9">
    <location>
        <begin position="135"/>
        <end position="155"/>
    </location>
</feature>
<keyword evidence="3" id="KW-0597">Phosphoprotein</keyword>
<dbReference type="PANTHER" id="PTHR24421:SF10">
    <property type="entry name" value="NITRATE_NITRITE SENSOR PROTEIN NARQ"/>
    <property type="match status" value="1"/>
</dbReference>
<comment type="catalytic activity">
    <reaction evidence="1">
        <text>ATP + protein L-histidine = ADP + protein N-phospho-L-histidine.</text>
        <dbReference type="EC" id="2.7.13.3"/>
    </reaction>
</comment>
<protein>
    <recommendedName>
        <fullName evidence="2">histidine kinase</fullName>
        <ecNumber evidence="2">2.7.13.3</ecNumber>
    </recommendedName>
</protein>
<evidence type="ECO:0000259" key="10">
    <source>
        <dbReference type="Pfam" id="PF07730"/>
    </source>
</evidence>
<dbReference type="Pfam" id="PF07730">
    <property type="entry name" value="HisKA_3"/>
    <property type="match status" value="1"/>
</dbReference>
<keyword evidence="7" id="KW-0067">ATP-binding</keyword>